<keyword evidence="10" id="KW-0813">Transport</keyword>
<protein>
    <recommendedName>
        <fullName evidence="10">Fluoride-specific ion channel FluC</fullName>
    </recommendedName>
</protein>
<evidence type="ECO:0000256" key="2">
    <source>
        <dbReference type="ARBA" id="ARBA00022475"/>
    </source>
</evidence>
<dbReference type="HAMAP" id="MF_00454">
    <property type="entry name" value="FluC"/>
    <property type="match status" value="1"/>
</dbReference>
<feature type="binding site" evidence="10">
    <location>
        <position position="73"/>
    </location>
    <ligand>
        <name>Na(+)</name>
        <dbReference type="ChEBI" id="CHEBI:29101"/>
        <note>structural</note>
    </ligand>
</feature>
<evidence type="ECO:0000256" key="3">
    <source>
        <dbReference type="ARBA" id="ARBA00022692"/>
    </source>
</evidence>
<dbReference type="Proteomes" id="UP000698173">
    <property type="component" value="Unassembled WGS sequence"/>
</dbReference>
<evidence type="ECO:0000313" key="11">
    <source>
        <dbReference type="EMBL" id="HJF31258.1"/>
    </source>
</evidence>
<dbReference type="EMBL" id="DYWT01000093">
    <property type="protein sequence ID" value="HJF31258.1"/>
    <property type="molecule type" value="Genomic_DNA"/>
</dbReference>
<sequence length="120" mass="13102">MTFVDLVMVGIGGFFGAVIRYFISMKLNKRNGFPTGTLLVNLTGALLIGFVFGLELPLWTTLLLASGFAGALTTFSTMNKELLIMWENGKKGNAIRYLLFLYVSGIVLAFLGYLVGSSIY</sequence>
<keyword evidence="3 10" id="KW-0812">Transmembrane</keyword>
<feature type="transmembrane region" description="Helical" evidence="10">
    <location>
        <begin position="6"/>
        <end position="23"/>
    </location>
</feature>
<comment type="caution">
    <text evidence="11">The sequence shown here is derived from an EMBL/GenBank/DDBJ whole genome shotgun (WGS) entry which is preliminary data.</text>
</comment>
<keyword evidence="10" id="KW-0479">Metal-binding</keyword>
<comment type="function">
    <text evidence="9 10">Fluoride-specific ion channel. Important for reducing fluoride concentration in the cell, thus reducing its toxicity.</text>
</comment>
<feature type="transmembrane region" description="Helical" evidence="10">
    <location>
        <begin position="97"/>
        <end position="116"/>
    </location>
</feature>
<comment type="activity regulation">
    <text evidence="10">Na(+) is not transported, but it plays an essential structural role and its presence is essential for fluoride channel function.</text>
</comment>
<evidence type="ECO:0000256" key="1">
    <source>
        <dbReference type="ARBA" id="ARBA00004651"/>
    </source>
</evidence>
<evidence type="ECO:0000256" key="4">
    <source>
        <dbReference type="ARBA" id="ARBA00022989"/>
    </source>
</evidence>
<feature type="transmembrane region" description="Helical" evidence="10">
    <location>
        <begin position="58"/>
        <end position="76"/>
    </location>
</feature>
<dbReference type="GO" id="GO:0046872">
    <property type="term" value="F:metal ion binding"/>
    <property type="evidence" value="ECO:0007669"/>
    <property type="project" value="UniProtKB-KW"/>
</dbReference>
<dbReference type="PANTHER" id="PTHR28259:SF1">
    <property type="entry name" value="FLUORIDE EXPORT PROTEIN 1-RELATED"/>
    <property type="match status" value="1"/>
</dbReference>
<keyword evidence="5 10" id="KW-0472">Membrane</keyword>
<dbReference type="InterPro" id="IPR003691">
    <property type="entry name" value="FluC"/>
</dbReference>
<gene>
    <name evidence="10" type="primary">fluC</name>
    <name evidence="10" type="synonym">crcB</name>
    <name evidence="11" type="ORF">K8V56_05695</name>
</gene>
<evidence type="ECO:0000256" key="8">
    <source>
        <dbReference type="ARBA" id="ARBA00035585"/>
    </source>
</evidence>
<dbReference type="PANTHER" id="PTHR28259">
    <property type="entry name" value="FLUORIDE EXPORT PROTEIN 1-RELATED"/>
    <property type="match status" value="1"/>
</dbReference>
<organism evidence="11 12">
    <name type="scientific">Sporosarcina psychrophila</name>
    <name type="common">Bacillus psychrophilus</name>
    <dbReference type="NCBI Taxonomy" id="1476"/>
    <lineage>
        <taxon>Bacteria</taxon>
        <taxon>Bacillati</taxon>
        <taxon>Bacillota</taxon>
        <taxon>Bacilli</taxon>
        <taxon>Bacillales</taxon>
        <taxon>Caryophanaceae</taxon>
        <taxon>Sporosarcina</taxon>
    </lineage>
</organism>
<evidence type="ECO:0000256" key="7">
    <source>
        <dbReference type="ARBA" id="ARBA00035120"/>
    </source>
</evidence>
<comment type="catalytic activity">
    <reaction evidence="8">
        <text>fluoride(in) = fluoride(out)</text>
        <dbReference type="Rhea" id="RHEA:76159"/>
        <dbReference type="ChEBI" id="CHEBI:17051"/>
    </reaction>
    <physiologicalReaction direction="left-to-right" evidence="8">
        <dbReference type="Rhea" id="RHEA:76160"/>
    </physiologicalReaction>
</comment>
<dbReference type="GO" id="GO:0005886">
    <property type="term" value="C:plasma membrane"/>
    <property type="evidence" value="ECO:0007669"/>
    <property type="project" value="UniProtKB-SubCell"/>
</dbReference>
<feature type="binding site" evidence="10">
    <location>
        <position position="70"/>
    </location>
    <ligand>
        <name>Na(+)</name>
        <dbReference type="ChEBI" id="CHEBI:29101"/>
        <note>structural</note>
    </ligand>
</feature>
<keyword evidence="2 10" id="KW-1003">Cell membrane</keyword>
<dbReference type="GO" id="GO:0062054">
    <property type="term" value="F:fluoride channel activity"/>
    <property type="evidence" value="ECO:0007669"/>
    <property type="project" value="UniProtKB-UniRule"/>
</dbReference>
<evidence type="ECO:0000256" key="9">
    <source>
        <dbReference type="ARBA" id="ARBA00049940"/>
    </source>
</evidence>
<comment type="similarity">
    <text evidence="7 10">Belongs to the fluoride channel Fluc/FEX (TC 1.A.43) family.</text>
</comment>
<accession>A0A921KCT7</accession>
<name>A0A921KCT7_SPOPS</name>
<proteinExistence type="inferred from homology"/>
<keyword evidence="10" id="KW-0915">Sodium</keyword>
<dbReference type="GO" id="GO:0140114">
    <property type="term" value="P:cellular detoxification of fluoride"/>
    <property type="evidence" value="ECO:0007669"/>
    <property type="project" value="UniProtKB-UniRule"/>
</dbReference>
<evidence type="ECO:0000256" key="10">
    <source>
        <dbReference type="HAMAP-Rule" id="MF_00454"/>
    </source>
</evidence>
<dbReference type="Pfam" id="PF02537">
    <property type="entry name" value="CRCB"/>
    <property type="match status" value="1"/>
</dbReference>
<reference evidence="11" key="1">
    <citation type="journal article" date="2021" name="PeerJ">
        <title>Extensive microbial diversity within the chicken gut microbiome revealed by metagenomics and culture.</title>
        <authorList>
            <person name="Gilroy R."/>
            <person name="Ravi A."/>
            <person name="Getino M."/>
            <person name="Pursley I."/>
            <person name="Horton D.L."/>
            <person name="Alikhan N.F."/>
            <person name="Baker D."/>
            <person name="Gharbi K."/>
            <person name="Hall N."/>
            <person name="Watson M."/>
            <person name="Adriaenssens E.M."/>
            <person name="Foster-Nyarko E."/>
            <person name="Jarju S."/>
            <person name="Secka A."/>
            <person name="Antonio M."/>
            <person name="Oren A."/>
            <person name="Chaudhuri R.R."/>
            <person name="La Ragione R."/>
            <person name="Hildebrand F."/>
            <person name="Pallen M.J."/>
        </authorList>
    </citation>
    <scope>NUCLEOTIDE SEQUENCE</scope>
    <source>
        <strain evidence="11">CHK171-7178</strain>
    </source>
</reference>
<evidence type="ECO:0000256" key="5">
    <source>
        <dbReference type="ARBA" id="ARBA00023136"/>
    </source>
</evidence>
<dbReference type="AlphaFoldDB" id="A0A921KCT7"/>
<evidence type="ECO:0000256" key="6">
    <source>
        <dbReference type="ARBA" id="ARBA00023303"/>
    </source>
</evidence>
<feature type="transmembrane region" description="Helical" evidence="10">
    <location>
        <begin position="35"/>
        <end position="52"/>
    </location>
</feature>
<keyword evidence="10" id="KW-0406">Ion transport</keyword>
<keyword evidence="4 10" id="KW-1133">Transmembrane helix</keyword>
<reference evidence="11" key="2">
    <citation type="submission" date="2021-09" db="EMBL/GenBank/DDBJ databases">
        <authorList>
            <person name="Gilroy R."/>
        </authorList>
    </citation>
    <scope>NUCLEOTIDE SEQUENCE</scope>
    <source>
        <strain evidence="11">CHK171-7178</strain>
    </source>
</reference>
<keyword evidence="6 10" id="KW-0407">Ion channel</keyword>
<evidence type="ECO:0000313" key="12">
    <source>
        <dbReference type="Proteomes" id="UP000698173"/>
    </source>
</evidence>
<comment type="subcellular location">
    <subcellularLocation>
        <location evidence="1 10">Cell membrane</location>
        <topology evidence="1 10">Multi-pass membrane protein</topology>
    </subcellularLocation>
</comment>